<sequence length="193" mass="21804">MSITVLFHYIVPAIGETELKAVQQFTYLGSTISSNAKIDKEVDNRLTKANRAFGRLYSRVWSNKHLKKGTKVSVYRAVNASTNVASAPSSTFTGVTTLERAEITSIEAMLMKTQLRWAGHVSRMEDHRLPKIVLYGELSAGHRNRGAPKKRYKDSLKKSLQYCNIDYRQCCRPRDMATHSSPASLLLREEPQN</sequence>
<accession>A0AAV6SR73</accession>
<keyword evidence="2" id="KW-1185">Reference proteome</keyword>
<name>A0AAV6SR73_SOLSE</name>
<reference evidence="1 2" key="1">
    <citation type="journal article" date="2021" name="Sci. Rep.">
        <title>Chromosome anchoring in Senegalese sole (Solea senegalensis) reveals sex-associated markers and genome rearrangements in flatfish.</title>
        <authorList>
            <person name="Guerrero-Cozar I."/>
            <person name="Gomez-Garrido J."/>
            <person name="Berbel C."/>
            <person name="Martinez-Blanch J.F."/>
            <person name="Alioto T."/>
            <person name="Claros M.G."/>
            <person name="Gagnaire P.A."/>
            <person name="Manchado M."/>
        </authorList>
    </citation>
    <scope>NUCLEOTIDE SEQUENCE [LARGE SCALE GENOMIC DNA]</scope>
    <source>
        <strain evidence="1">Sse05_10M</strain>
    </source>
</reference>
<proteinExistence type="predicted"/>
<evidence type="ECO:0000313" key="1">
    <source>
        <dbReference type="EMBL" id="KAG7519485.1"/>
    </source>
</evidence>
<dbReference type="PANTHER" id="PTHR47027">
    <property type="entry name" value="REVERSE TRANSCRIPTASE DOMAIN-CONTAINING PROTEIN"/>
    <property type="match status" value="1"/>
</dbReference>
<dbReference type="Proteomes" id="UP000693946">
    <property type="component" value="Linkage Group LG11"/>
</dbReference>
<dbReference type="AlphaFoldDB" id="A0AAV6SR73"/>
<gene>
    <name evidence="1" type="ORF">JOB18_009869</name>
</gene>
<dbReference type="PANTHER" id="PTHR47027:SF20">
    <property type="entry name" value="REVERSE TRANSCRIPTASE-LIKE PROTEIN WITH RNA-DIRECTED DNA POLYMERASE DOMAIN"/>
    <property type="match status" value="1"/>
</dbReference>
<comment type="caution">
    <text evidence="1">The sequence shown here is derived from an EMBL/GenBank/DDBJ whole genome shotgun (WGS) entry which is preliminary data.</text>
</comment>
<organism evidence="1 2">
    <name type="scientific">Solea senegalensis</name>
    <name type="common">Senegalese sole</name>
    <dbReference type="NCBI Taxonomy" id="28829"/>
    <lineage>
        <taxon>Eukaryota</taxon>
        <taxon>Metazoa</taxon>
        <taxon>Chordata</taxon>
        <taxon>Craniata</taxon>
        <taxon>Vertebrata</taxon>
        <taxon>Euteleostomi</taxon>
        <taxon>Actinopterygii</taxon>
        <taxon>Neopterygii</taxon>
        <taxon>Teleostei</taxon>
        <taxon>Neoteleostei</taxon>
        <taxon>Acanthomorphata</taxon>
        <taxon>Carangaria</taxon>
        <taxon>Pleuronectiformes</taxon>
        <taxon>Pleuronectoidei</taxon>
        <taxon>Soleidae</taxon>
        <taxon>Solea</taxon>
    </lineage>
</organism>
<evidence type="ECO:0000313" key="2">
    <source>
        <dbReference type="Proteomes" id="UP000693946"/>
    </source>
</evidence>
<dbReference type="EMBL" id="JAGKHQ010000003">
    <property type="protein sequence ID" value="KAG7519485.1"/>
    <property type="molecule type" value="Genomic_DNA"/>
</dbReference>
<protein>
    <submittedName>
        <fullName evidence="1">Uncharacterized protein</fullName>
    </submittedName>
</protein>